<keyword evidence="5" id="KW-0378">Hydrolase</keyword>
<organism evidence="8 9">
    <name type="scientific">Habropoda laboriosa</name>
    <dbReference type="NCBI Taxonomy" id="597456"/>
    <lineage>
        <taxon>Eukaryota</taxon>
        <taxon>Metazoa</taxon>
        <taxon>Ecdysozoa</taxon>
        <taxon>Arthropoda</taxon>
        <taxon>Hexapoda</taxon>
        <taxon>Insecta</taxon>
        <taxon>Pterygota</taxon>
        <taxon>Neoptera</taxon>
        <taxon>Endopterygota</taxon>
        <taxon>Hymenoptera</taxon>
        <taxon>Apocrita</taxon>
        <taxon>Aculeata</taxon>
        <taxon>Apoidea</taxon>
        <taxon>Anthophila</taxon>
        <taxon>Apidae</taxon>
        <taxon>Habropoda</taxon>
    </lineage>
</organism>
<gene>
    <name evidence="8" type="ORF">WH47_05431</name>
</gene>
<dbReference type="AlphaFoldDB" id="A0A0L7QVD7"/>
<dbReference type="Proteomes" id="UP000053825">
    <property type="component" value="Unassembled WGS sequence"/>
</dbReference>
<evidence type="ECO:0000256" key="5">
    <source>
        <dbReference type="ARBA" id="ARBA00022801"/>
    </source>
</evidence>
<dbReference type="GO" id="GO:0003993">
    <property type="term" value="F:acid phosphatase activity"/>
    <property type="evidence" value="ECO:0007669"/>
    <property type="project" value="UniProtKB-EC"/>
</dbReference>
<proteinExistence type="inferred from homology"/>
<dbReference type="InterPro" id="IPR029033">
    <property type="entry name" value="His_PPase_superfam"/>
</dbReference>
<keyword evidence="4" id="KW-0732">Signal</keyword>
<dbReference type="CDD" id="cd07061">
    <property type="entry name" value="HP_HAP_like"/>
    <property type="match status" value="1"/>
</dbReference>
<comment type="similarity">
    <text evidence="2">Belongs to the histidine acid phosphatase family.</text>
</comment>
<dbReference type="InterPro" id="IPR000560">
    <property type="entry name" value="His_Pase_clade-2"/>
</dbReference>
<dbReference type="Gene3D" id="3.40.50.1240">
    <property type="entry name" value="Phosphoglycerate mutase-like"/>
    <property type="match status" value="1"/>
</dbReference>
<dbReference type="OrthoDB" id="258392at2759"/>
<keyword evidence="7" id="KW-0325">Glycoprotein</keyword>
<evidence type="ECO:0000256" key="4">
    <source>
        <dbReference type="ARBA" id="ARBA00022729"/>
    </source>
</evidence>
<evidence type="ECO:0000256" key="3">
    <source>
        <dbReference type="ARBA" id="ARBA00012646"/>
    </source>
</evidence>
<dbReference type="PANTHER" id="PTHR11567:SF211">
    <property type="entry name" value="PROSTATIC ACID PHOSPHATASE"/>
    <property type="match status" value="1"/>
</dbReference>
<dbReference type="STRING" id="597456.A0A0L7QVD7"/>
<sequence length="430" mass="48331">IFRHGDRTPSSTELFPKAPLLPIYETLGNGQLTEAGKMREYHLGTLLKQKYNTLLGNSPRYSDVNARSTDFQRTKMSVQLVLKGLYPSTDTTSNQMDWSAVPIVNLPIIVDSLMFLTACPTYQNELKKVKNSTIVRIKLSKYKDLFDYLQENTGSDMTSDPIIGTSKIYQYLASQKGMNITLPQWATANVQKRIEEIVALDYELQSATIKMKRLSGGAFVKQLIENMNFKGNTTAPKIYLYGGHEINIASVSKAHGLTEPKIPQYGSAIIVEKLRNDSGKEFVQMFLWTGVTGNLIAYTLPKCTTLCPYDTYIRIVKNIIPTNEELDCLWNNVTKDQLLTPVARYPMGKKSNCPEPPPTRNMVALFKSRSPSNTSGGQVKSETASSCPMLHDAQAKRAWENPSVNGTLPQMARFAGRKNRFSDYLYVYLR</sequence>
<dbReference type="SUPFAM" id="SSF53254">
    <property type="entry name" value="Phosphoglycerate mutase-like"/>
    <property type="match status" value="1"/>
</dbReference>
<dbReference type="Pfam" id="PF00328">
    <property type="entry name" value="His_Phos_2"/>
    <property type="match status" value="1"/>
</dbReference>
<dbReference type="EMBL" id="KQ414730">
    <property type="protein sequence ID" value="KOC62441.1"/>
    <property type="molecule type" value="Genomic_DNA"/>
</dbReference>
<dbReference type="EC" id="3.1.3.2" evidence="3"/>
<keyword evidence="6" id="KW-1015">Disulfide bond</keyword>
<dbReference type="PANTHER" id="PTHR11567">
    <property type="entry name" value="ACID PHOSPHATASE-RELATED"/>
    <property type="match status" value="1"/>
</dbReference>
<evidence type="ECO:0000256" key="1">
    <source>
        <dbReference type="ARBA" id="ARBA00000032"/>
    </source>
</evidence>
<evidence type="ECO:0000313" key="8">
    <source>
        <dbReference type="EMBL" id="KOC62441.1"/>
    </source>
</evidence>
<evidence type="ECO:0000256" key="2">
    <source>
        <dbReference type="ARBA" id="ARBA00005375"/>
    </source>
</evidence>
<evidence type="ECO:0000256" key="6">
    <source>
        <dbReference type="ARBA" id="ARBA00023157"/>
    </source>
</evidence>
<name>A0A0L7QVD7_9HYME</name>
<dbReference type="InterPro" id="IPR050645">
    <property type="entry name" value="Histidine_acid_phosphatase"/>
</dbReference>
<keyword evidence="9" id="KW-1185">Reference proteome</keyword>
<evidence type="ECO:0000256" key="7">
    <source>
        <dbReference type="ARBA" id="ARBA00023180"/>
    </source>
</evidence>
<accession>A0A0L7QVD7</accession>
<feature type="non-terminal residue" evidence="8">
    <location>
        <position position="1"/>
    </location>
</feature>
<evidence type="ECO:0000313" key="9">
    <source>
        <dbReference type="Proteomes" id="UP000053825"/>
    </source>
</evidence>
<reference evidence="8 9" key="1">
    <citation type="submission" date="2015-07" db="EMBL/GenBank/DDBJ databases">
        <title>The genome of Habropoda laboriosa.</title>
        <authorList>
            <person name="Pan H."/>
            <person name="Kapheim K."/>
        </authorList>
    </citation>
    <scope>NUCLEOTIDE SEQUENCE [LARGE SCALE GENOMIC DNA]</scope>
    <source>
        <strain evidence="8">0110345459</strain>
    </source>
</reference>
<protein>
    <recommendedName>
        <fullName evidence="3">acid phosphatase</fullName>
        <ecNumber evidence="3">3.1.3.2</ecNumber>
    </recommendedName>
</protein>
<comment type="catalytic activity">
    <reaction evidence="1">
        <text>a phosphate monoester + H2O = an alcohol + phosphate</text>
        <dbReference type="Rhea" id="RHEA:15017"/>
        <dbReference type="ChEBI" id="CHEBI:15377"/>
        <dbReference type="ChEBI" id="CHEBI:30879"/>
        <dbReference type="ChEBI" id="CHEBI:43474"/>
        <dbReference type="ChEBI" id="CHEBI:67140"/>
        <dbReference type="EC" id="3.1.3.2"/>
    </reaction>
</comment>